<dbReference type="PANTHER" id="PTHR44196">
    <property type="entry name" value="DEHYDROGENASE/REDUCTASE SDR FAMILY MEMBER 7B"/>
    <property type="match status" value="1"/>
</dbReference>
<organism evidence="5 6">
    <name type="scientific">Craurococcus roseus</name>
    <dbReference type="NCBI Taxonomy" id="77585"/>
    <lineage>
        <taxon>Bacteria</taxon>
        <taxon>Pseudomonadati</taxon>
        <taxon>Pseudomonadota</taxon>
        <taxon>Alphaproteobacteria</taxon>
        <taxon>Acetobacterales</taxon>
        <taxon>Acetobacteraceae</taxon>
        <taxon>Craurococcus</taxon>
    </lineage>
</organism>
<evidence type="ECO:0000256" key="4">
    <source>
        <dbReference type="SAM" id="MobiDB-lite"/>
    </source>
</evidence>
<evidence type="ECO:0000256" key="1">
    <source>
        <dbReference type="ARBA" id="ARBA00006484"/>
    </source>
</evidence>
<dbReference type="PROSITE" id="PS00061">
    <property type="entry name" value="ADH_SHORT"/>
    <property type="match status" value="1"/>
</dbReference>
<dbReference type="NCBIfam" id="NF004792">
    <property type="entry name" value="PRK06139.1"/>
    <property type="match status" value="1"/>
</dbReference>
<accession>A0ABP3QWW5</accession>
<reference evidence="6" key="1">
    <citation type="journal article" date="2019" name="Int. J. Syst. Evol. Microbiol.">
        <title>The Global Catalogue of Microorganisms (GCM) 10K type strain sequencing project: providing services to taxonomists for standard genome sequencing and annotation.</title>
        <authorList>
            <consortium name="The Broad Institute Genomics Platform"/>
            <consortium name="The Broad Institute Genome Sequencing Center for Infectious Disease"/>
            <person name="Wu L."/>
            <person name="Ma J."/>
        </authorList>
    </citation>
    <scope>NUCLEOTIDE SEQUENCE [LARGE SCALE GENOMIC DNA]</scope>
    <source>
        <strain evidence="6">JCM 9933</strain>
    </source>
</reference>
<comment type="similarity">
    <text evidence="1 3">Belongs to the short-chain dehydrogenases/reductases (SDR) family.</text>
</comment>
<dbReference type="InterPro" id="IPR036291">
    <property type="entry name" value="NAD(P)-bd_dom_sf"/>
</dbReference>
<keyword evidence="2" id="KW-0560">Oxidoreductase</keyword>
<dbReference type="Pfam" id="PF00106">
    <property type="entry name" value="adh_short"/>
    <property type="match status" value="1"/>
</dbReference>
<feature type="region of interest" description="Disordered" evidence="4">
    <location>
        <begin position="269"/>
        <end position="299"/>
    </location>
</feature>
<evidence type="ECO:0000256" key="2">
    <source>
        <dbReference type="ARBA" id="ARBA00023002"/>
    </source>
</evidence>
<dbReference type="InterPro" id="IPR020904">
    <property type="entry name" value="Sc_DH/Rdtase_CS"/>
</dbReference>
<dbReference type="RefSeq" id="WP_343897103.1">
    <property type="nucleotide sequence ID" value="NZ_BAAAFZ010000063.1"/>
</dbReference>
<proteinExistence type="inferred from homology"/>
<dbReference type="PRINTS" id="PR00080">
    <property type="entry name" value="SDRFAMILY"/>
</dbReference>
<dbReference type="InterPro" id="IPR002347">
    <property type="entry name" value="SDR_fam"/>
</dbReference>
<comment type="caution">
    <text evidence="5">The sequence shown here is derived from an EMBL/GenBank/DDBJ whole genome shotgun (WGS) entry which is preliminary data.</text>
</comment>
<dbReference type="EMBL" id="BAAAFZ010000063">
    <property type="protein sequence ID" value="GAA0597204.1"/>
    <property type="molecule type" value="Genomic_DNA"/>
</dbReference>
<evidence type="ECO:0000313" key="6">
    <source>
        <dbReference type="Proteomes" id="UP001501588"/>
    </source>
</evidence>
<dbReference type="Proteomes" id="UP001501588">
    <property type="component" value="Unassembled WGS sequence"/>
</dbReference>
<dbReference type="SUPFAM" id="SSF51735">
    <property type="entry name" value="NAD(P)-binding Rossmann-fold domains"/>
    <property type="match status" value="1"/>
</dbReference>
<protein>
    <submittedName>
        <fullName evidence="5">SDR family oxidoreductase</fullName>
    </submittedName>
</protein>
<gene>
    <name evidence="5" type="ORF">GCM10009416_39320</name>
</gene>
<name>A0ABP3QWW5_9PROT</name>
<keyword evidence="6" id="KW-1185">Reference proteome</keyword>
<evidence type="ECO:0000256" key="3">
    <source>
        <dbReference type="RuleBase" id="RU000363"/>
    </source>
</evidence>
<sequence length="342" mass="35411">MQTLRNAAVVVTGASSGIGRATALEFARRGARVALAARRSEPLEAAAAECRAAGAQAVAVTTDVTKEDEVEALARAALAAFGRIDVWVNNVGTGVFGAFADAPVSLHRKVVEINLIGTMHGCAAALPVFRRQGSGRLINMVSMGGWSPTPYAAAYAASKFGLRGFTASLREELRDQPGIRVSAVFPALVDTPGFQHGANVSGRALQPAGSFIPPEEVARVMVRLALEPRDEVAVGWPAVAAKVAYALAPGATSRATGAAMRRFLRNSPPAPRTEGALMAPVPEGTTASGGFRERQARGRRGGSAIVEAFTPRGPAGLALAGLAMVVGAEALVGLRRWVSTRV</sequence>
<dbReference type="Gene3D" id="3.40.50.720">
    <property type="entry name" value="NAD(P)-binding Rossmann-like Domain"/>
    <property type="match status" value="1"/>
</dbReference>
<dbReference type="PRINTS" id="PR00081">
    <property type="entry name" value="GDHRDH"/>
</dbReference>
<dbReference type="PANTHER" id="PTHR44196:SF1">
    <property type="entry name" value="DEHYDROGENASE_REDUCTASE SDR FAMILY MEMBER 7B"/>
    <property type="match status" value="1"/>
</dbReference>
<evidence type="ECO:0000313" key="5">
    <source>
        <dbReference type="EMBL" id="GAA0597204.1"/>
    </source>
</evidence>